<dbReference type="OrthoDB" id="9810734at2"/>
<dbReference type="Gene3D" id="3.40.50.720">
    <property type="entry name" value="NAD(P)-binding Rossmann-like Domain"/>
    <property type="match status" value="1"/>
</dbReference>
<keyword evidence="5" id="KW-1185">Reference proteome</keyword>
<dbReference type="GO" id="GO:0019433">
    <property type="term" value="P:triglyceride catabolic process"/>
    <property type="evidence" value="ECO:0007669"/>
    <property type="project" value="TreeGrafter"/>
</dbReference>
<dbReference type="PROSITE" id="PS00061">
    <property type="entry name" value="ADH_SHORT"/>
    <property type="match status" value="1"/>
</dbReference>
<dbReference type="InterPro" id="IPR036291">
    <property type="entry name" value="NAD(P)-bd_dom_sf"/>
</dbReference>
<dbReference type="GO" id="GO:0004806">
    <property type="term" value="F:triacylglycerol lipase activity"/>
    <property type="evidence" value="ECO:0007669"/>
    <property type="project" value="TreeGrafter"/>
</dbReference>
<dbReference type="RefSeq" id="WP_091392149.1">
    <property type="nucleotide sequence ID" value="NZ_BKAI01000002.1"/>
</dbReference>
<evidence type="ECO:0000313" key="4">
    <source>
        <dbReference type="EMBL" id="SDJ38526.1"/>
    </source>
</evidence>
<dbReference type="PRINTS" id="PR00081">
    <property type="entry name" value="GDHRDH"/>
</dbReference>
<dbReference type="InterPro" id="IPR002347">
    <property type="entry name" value="SDR_fam"/>
</dbReference>
<protein>
    <submittedName>
        <fullName evidence="4">Uncharacterized oxidoreductase</fullName>
    </submittedName>
</protein>
<dbReference type="GO" id="GO:0000140">
    <property type="term" value="F:acylglycerone-phosphate reductase (NADP+) activity"/>
    <property type="evidence" value="ECO:0007669"/>
    <property type="project" value="TreeGrafter"/>
</dbReference>
<sequence>MKTSQNTILITGGGSGIGFEIAKLFSNDNQIIITGRNSEKLQKAAAQLKNTTAIAADITNENDVKTLVETLKKDFPNLNILINNAGSASVFDLATPEINAFQKASDEINTNYLSIIRLTENLLPVLTTKESAIVNVSSIVALVPGKSLPTYSASKAALHSYTKTLRLSLANTSVKVFELMPPLVNTDFSKEIGGENGVSPELLATDLFKAFENDQYEIHTGQTADMFNLYHSNPAAALAVMNANGE</sequence>
<reference evidence="4 5" key="1">
    <citation type="submission" date="2016-10" db="EMBL/GenBank/DDBJ databases">
        <authorList>
            <person name="de Groot N.N."/>
        </authorList>
    </citation>
    <scope>NUCLEOTIDE SEQUENCE [LARGE SCALE GENOMIC DNA]</scope>
    <source>
        <strain evidence="4 5">CGMCC 1.10076</strain>
    </source>
</reference>
<dbReference type="EMBL" id="FNEZ01000001">
    <property type="protein sequence ID" value="SDJ38526.1"/>
    <property type="molecule type" value="Genomic_DNA"/>
</dbReference>
<dbReference type="PANTHER" id="PTHR44169:SF14">
    <property type="entry name" value="PROTEIN DLTE"/>
    <property type="match status" value="1"/>
</dbReference>
<name>A0A1G8TAC5_9FLAO</name>
<evidence type="ECO:0000256" key="2">
    <source>
        <dbReference type="ARBA" id="ARBA00023002"/>
    </source>
</evidence>
<dbReference type="PRINTS" id="PR00080">
    <property type="entry name" value="SDRFAMILY"/>
</dbReference>
<proteinExistence type="inferred from homology"/>
<keyword evidence="2" id="KW-0560">Oxidoreductase</keyword>
<evidence type="ECO:0000256" key="3">
    <source>
        <dbReference type="RuleBase" id="RU000363"/>
    </source>
</evidence>
<dbReference type="Pfam" id="PF00106">
    <property type="entry name" value="adh_short"/>
    <property type="match status" value="1"/>
</dbReference>
<dbReference type="GO" id="GO:0005811">
    <property type="term" value="C:lipid droplet"/>
    <property type="evidence" value="ECO:0007669"/>
    <property type="project" value="TreeGrafter"/>
</dbReference>
<dbReference type="STRING" id="1128970.SAMN04487935_0894"/>
<dbReference type="AlphaFoldDB" id="A0A1G8TAC5"/>
<dbReference type="InterPro" id="IPR020904">
    <property type="entry name" value="Sc_DH/Rdtase_CS"/>
</dbReference>
<dbReference type="PANTHER" id="PTHR44169">
    <property type="entry name" value="NADPH-DEPENDENT 1-ACYLDIHYDROXYACETONE PHOSPHATE REDUCTASE"/>
    <property type="match status" value="1"/>
</dbReference>
<dbReference type="Proteomes" id="UP000199580">
    <property type="component" value="Unassembled WGS sequence"/>
</dbReference>
<evidence type="ECO:0000313" key="5">
    <source>
        <dbReference type="Proteomes" id="UP000199580"/>
    </source>
</evidence>
<organism evidence="4 5">
    <name type="scientific">Flavobacterium noncentrifugens</name>
    <dbReference type="NCBI Taxonomy" id="1128970"/>
    <lineage>
        <taxon>Bacteria</taxon>
        <taxon>Pseudomonadati</taxon>
        <taxon>Bacteroidota</taxon>
        <taxon>Flavobacteriia</taxon>
        <taxon>Flavobacteriales</taxon>
        <taxon>Flavobacteriaceae</taxon>
        <taxon>Flavobacterium</taxon>
    </lineage>
</organism>
<dbReference type="SUPFAM" id="SSF51735">
    <property type="entry name" value="NAD(P)-binding Rossmann-fold domains"/>
    <property type="match status" value="1"/>
</dbReference>
<dbReference type="GO" id="GO:0006654">
    <property type="term" value="P:phosphatidic acid biosynthetic process"/>
    <property type="evidence" value="ECO:0007669"/>
    <property type="project" value="TreeGrafter"/>
</dbReference>
<accession>A0A1G8TAC5</accession>
<evidence type="ECO:0000256" key="1">
    <source>
        <dbReference type="ARBA" id="ARBA00006484"/>
    </source>
</evidence>
<comment type="similarity">
    <text evidence="1 3">Belongs to the short-chain dehydrogenases/reductases (SDR) family.</text>
</comment>
<gene>
    <name evidence="4" type="ORF">SAMN04487935_0894</name>
</gene>